<dbReference type="Pfam" id="PF20476">
    <property type="entry name" value="DUF6718"/>
    <property type="match status" value="1"/>
</dbReference>
<evidence type="ECO:0000313" key="2">
    <source>
        <dbReference type="Proteomes" id="UP000195305"/>
    </source>
</evidence>
<dbReference type="OrthoDB" id="2054140at2"/>
<organism evidence="1 2">
    <name type="scientific">Massilimicrobiota timonensis</name>
    <dbReference type="NCBI Taxonomy" id="1776392"/>
    <lineage>
        <taxon>Bacteria</taxon>
        <taxon>Bacillati</taxon>
        <taxon>Bacillota</taxon>
        <taxon>Erysipelotrichia</taxon>
        <taxon>Erysipelotrichales</taxon>
        <taxon>Erysipelotrichaceae</taxon>
        <taxon>Massilimicrobiota</taxon>
    </lineage>
</organism>
<dbReference type="RefSeq" id="WP_087358603.1">
    <property type="nucleotide sequence ID" value="NZ_JAUDCK010000009.1"/>
</dbReference>
<comment type="caution">
    <text evidence="1">The sequence shown here is derived from an EMBL/GenBank/DDBJ whole genome shotgun (WGS) entry which is preliminary data.</text>
</comment>
<dbReference type="EMBL" id="NFLJ01000026">
    <property type="protein sequence ID" value="OUQ33669.1"/>
    <property type="molecule type" value="Genomic_DNA"/>
</dbReference>
<dbReference type="AlphaFoldDB" id="A0A1Y4SUS7"/>
<gene>
    <name evidence="1" type="ORF">B5E75_09220</name>
</gene>
<reference evidence="1 2" key="1">
    <citation type="journal article" date="2018" name="BMC Genomics">
        <title>Whole genome sequencing and function prediction of 133 gut anaerobes isolated from chicken caecum in pure cultures.</title>
        <authorList>
            <person name="Medvecky M."/>
            <person name="Cejkova D."/>
            <person name="Polansky O."/>
            <person name="Karasova D."/>
            <person name="Kubasova T."/>
            <person name="Cizek A."/>
            <person name="Rychlik I."/>
        </authorList>
    </citation>
    <scope>NUCLEOTIDE SEQUENCE [LARGE SCALE GENOMIC DNA]</scope>
    <source>
        <strain evidence="1 2">An13</strain>
    </source>
</reference>
<dbReference type="InterPro" id="IPR046564">
    <property type="entry name" value="DUF6718"/>
</dbReference>
<sequence>MCYLIAKRFKKSGCVALQTEAGEEMAQFADALQEKLGYDIQIITISRPTAYGEYEPYHFVNSYDEFSKQASQL</sequence>
<accession>A0A1Y4SUS7</accession>
<name>A0A1Y4SUS7_9FIRM</name>
<proteinExistence type="predicted"/>
<evidence type="ECO:0000313" key="1">
    <source>
        <dbReference type="EMBL" id="OUQ33669.1"/>
    </source>
</evidence>
<dbReference type="Proteomes" id="UP000195305">
    <property type="component" value="Unassembled WGS sequence"/>
</dbReference>
<keyword evidence="2" id="KW-1185">Reference proteome</keyword>
<protein>
    <submittedName>
        <fullName evidence="1">Uncharacterized protein</fullName>
    </submittedName>
</protein>